<evidence type="ECO:0000313" key="2">
    <source>
        <dbReference type="EMBL" id="KAF0759367.1"/>
    </source>
</evidence>
<proteinExistence type="predicted"/>
<gene>
    <name evidence="2" type="ORF">FWK35_00036195</name>
</gene>
<protein>
    <submittedName>
        <fullName evidence="2">Uncharacterized protein</fullName>
    </submittedName>
</protein>
<evidence type="ECO:0000313" key="3">
    <source>
        <dbReference type="Proteomes" id="UP000478052"/>
    </source>
</evidence>
<dbReference type="Proteomes" id="UP000478052">
    <property type="component" value="Unassembled WGS sequence"/>
</dbReference>
<comment type="caution">
    <text evidence="2">The sequence shown here is derived from an EMBL/GenBank/DDBJ whole genome shotgun (WGS) entry which is preliminary data.</text>
</comment>
<dbReference type="OrthoDB" id="6623841at2759"/>
<dbReference type="AlphaFoldDB" id="A0A6G0YPE7"/>
<reference evidence="2 3" key="1">
    <citation type="submission" date="2019-08" db="EMBL/GenBank/DDBJ databases">
        <title>Whole genome of Aphis craccivora.</title>
        <authorList>
            <person name="Voronova N.V."/>
            <person name="Shulinski R.S."/>
            <person name="Bandarenka Y.V."/>
            <person name="Zhorov D.G."/>
            <person name="Warner D."/>
        </authorList>
    </citation>
    <scope>NUCLEOTIDE SEQUENCE [LARGE SCALE GENOMIC DNA]</scope>
    <source>
        <strain evidence="2">180601</strain>
        <tissue evidence="2">Whole Body</tissue>
    </source>
</reference>
<name>A0A6G0YPE7_APHCR</name>
<organism evidence="2 3">
    <name type="scientific">Aphis craccivora</name>
    <name type="common">Cowpea aphid</name>
    <dbReference type="NCBI Taxonomy" id="307492"/>
    <lineage>
        <taxon>Eukaryota</taxon>
        <taxon>Metazoa</taxon>
        <taxon>Ecdysozoa</taxon>
        <taxon>Arthropoda</taxon>
        <taxon>Hexapoda</taxon>
        <taxon>Insecta</taxon>
        <taxon>Pterygota</taxon>
        <taxon>Neoptera</taxon>
        <taxon>Paraneoptera</taxon>
        <taxon>Hemiptera</taxon>
        <taxon>Sternorrhyncha</taxon>
        <taxon>Aphidomorpha</taxon>
        <taxon>Aphidoidea</taxon>
        <taxon>Aphididae</taxon>
        <taxon>Aphidini</taxon>
        <taxon>Aphis</taxon>
        <taxon>Aphis</taxon>
    </lineage>
</organism>
<feature type="region of interest" description="Disordered" evidence="1">
    <location>
        <begin position="27"/>
        <end position="46"/>
    </location>
</feature>
<sequence length="92" mass="10801">MGQACFLLDLQLDLGRQMSQIKYINGQKKKNTNEEQNSSKIQRLITDPSKKPSFNYDLRHVLLSANIPDISTMHFNLKEKTKRRYMEENKSI</sequence>
<accession>A0A6G0YPE7</accession>
<keyword evidence="3" id="KW-1185">Reference proteome</keyword>
<dbReference type="EMBL" id="VUJU01003016">
    <property type="protein sequence ID" value="KAF0759367.1"/>
    <property type="molecule type" value="Genomic_DNA"/>
</dbReference>
<evidence type="ECO:0000256" key="1">
    <source>
        <dbReference type="SAM" id="MobiDB-lite"/>
    </source>
</evidence>